<dbReference type="SUPFAM" id="SSF81296">
    <property type="entry name" value="E set domains"/>
    <property type="match status" value="1"/>
</dbReference>
<name>A0ABT9N6L8_9ACTN</name>
<dbReference type="InterPro" id="IPR002909">
    <property type="entry name" value="IPT_dom"/>
</dbReference>
<dbReference type="InterPro" id="IPR013783">
    <property type="entry name" value="Ig-like_fold"/>
</dbReference>
<proteinExistence type="predicted"/>
<accession>A0ABT9N6L8</accession>
<dbReference type="NCBIfam" id="NF047353">
    <property type="entry name" value="tube_lmo2291"/>
    <property type="match status" value="1"/>
</dbReference>
<dbReference type="Proteomes" id="UP001240984">
    <property type="component" value="Unassembled WGS sequence"/>
</dbReference>
<dbReference type="InterPro" id="IPR014756">
    <property type="entry name" value="Ig_E-set"/>
</dbReference>
<dbReference type="Pfam" id="PF01833">
    <property type="entry name" value="TIG"/>
    <property type="match status" value="1"/>
</dbReference>
<dbReference type="EMBL" id="JAUSRA010000001">
    <property type="protein sequence ID" value="MDP9799345.1"/>
    <property type="molecule type" value="Genomic_DNA"/>
</dbReference>
<gene>
    <name evidence="2" type="ORF">J2S43_007857</name>
</gene>
<feature type="domain" description="IPT/TIG" evidence="1">
    <location>
        <begin position="169"/>
        <end position="253"/>
    </location>
</feature>
<keyword evidence="3" id="KW-1185">Reference proteome</keyword>
<evidence type="ECO:0000313" key="2">
    <source>
        <dbReference type="EMBL" id="MDP9799345.1"/>
    </source>
</evidence>
<sequence length="255" mass="26454">MSTTPTTRVTALARRMRVDIDTAVYPAVSYQQLLGMQELKLIEELRTESDEGYDDEGAARESVTGYSWRLEAKILHSTNAAGTTIDPVQAFLRARFNAILSTGSVAAGEFGVRWYDRNGLEGDSKEGRAYIKAWPPDGGNSTALDTVSIVIQGQGRLSEITNPLATSTPAVSAVNPAGGPTAGGALVNVYGQKFTGAVGAAAVKFGATNAISWTLINDGHIVAVAPAGAAGTVQVAVTTPAGTSANTAADDFVYA</sequence>
<dbReference type="RefSeq" id="WP_306838143.1">
    <property type="nucleotide sequence ID" value="NZ_JAUSRA010000001.1"/>
</dbReference>
<organism evidence="2 3">
    <name type="scientific">Catenuloplanes nepalensis</name>
    <dbReference type="NCBI Taxonomy" id="587533"/>
    <lineage>
        <taxon>Bacteria</taxon>
        <taxon>Bacillati</taxon>
        <taxon>Actinomycetota</taxon>
        <taxon>Actinomycetes</taxon>
        <taxon>Micromonosporales</taxon>
        <taxon>Micromonosporaceae</taxon>
        <taxon>Catenuloplanes</taxon>
    </lineage>
</organism>
<protein>
    <recommendedName>
        <fullName evidence="1">IPT/TIG domain-containing protein</fullName>
    </recommendedName>
</protein>
<dbReference type="CDD" id="cd00102">
    <property type="entry name" value="IPT"/>
    <property type="match status" value="1"/>
</dbReference>
<evidence type="ECO:0000313" key="3">
    <source>
        <dbReference type="Proteomes" id="UP001240984"/>
    </source>
</evidence>
<comment type="caution">
    <text evidence="2">The sequence shown here is derived from an EMBL/GenBank/DDBJ whole genome shotgun (WGS) entry which is preliminary data.</text>
</comment>
<dbReference type="Gene3D" id="2.60.40.10">
    <property type="entry name" value="Immunoglobulins"/>
    <property type="match status" value="1"/>
</dbReference>
<evidence type="ECO:0000259" key="1">
    <source>
        <dbReference type="Pfam" id="PF01833"/>
    </source>
</evidence>
<reference evidence="2 3" key="1">
    <citation type="submission" date="2023-07" db="EMBL/GenBank/DDBJ databases">
        <title>Sequencing the genomes of 1000 actinobacteria strains.</title>
        <authorList>
            <person name="Klenk H.-P."/>
        </authorList>
    </citation>
    <scope>NUCLEOTIDE SEQUENCE [LARGE SCALE GENOMIC DNA]</scope>
    <source>
        <strain evidence="2 3">DSM 44710</strain>
    </source>
</reference>